<evidence type="ECO:0000256" key="1">
    <source>
        <dbReference type="SAM" id="SignalP"/>
    </source>
</evidence>
<accession>A0A1H2BQL4</accession>
<feature type="signal peptide" evidence="1">
    <location>
        <begin position="1"/>
        <end position="39"/>
    </location>
</feature>
<protein>
    <recommendedName>
        <fullName evidence="4">Secreted protein</fullName>
    </recommendedName>
</protein>
<sequence>MSITPTLKTRSIRAKMALVPALTLGLLGGAAAVATPAQANDNHRSGCTVDPLAPTDLRGNRVDFKIKVDCYGERTVQIRQLRYEDERGPRHSDDFLGGSYFYEHFNRHDGARTLHSVDRVPNLDRRGGEEVYHIVSFRVRDDRGHWSDWTRWEKSPVADVHR</sequence>
<organism evidence="2 3">
    <name type="scientific">Pseudarthrobacter equi</name>
    <dbReference type="NCBI Taxonomy" id="728066"/>
    <lineage>
        <taxon>Bacteria</taxon>
        <taxon>Bacillati</taxon>
        <taxon>Actinomycetota</taxon>
        <taxon>Actinomycetes</taxon>
        <taxon>Micrococcales</taxon>
        <taxon>Micrococcaceae</taxon>
        <taxon>Pseudarthrobacter</taxon>
    </lineage>
</organism>
<reference evidence="3" key="1">
    <citation type="submission" date="2016-10" db="EMBL/GenBank/DDBJ databases">
        <authorList>
            <person name="Varghese N."/>
            <person name="Submissions S."/>
        </authorList>
    </citation>
    <scope>NUCLEOTIDE SEQUENCE [LARGE SCALE GENOMIC DNA]</scope>
    <source>
        <strain evidence="3">IMMIB L-1606</strain>
    </source>
</reference>
<dbReference type="RefSeq" id="WP_091723368.1">
    <property type="nucleotide sequence ID" value="NZ_CAUQLD010000015.1"/>
</dbReference>
<proteinExistence type="predicted"/>
<dbReference type="OrthoDB" id="4947462at2"/>
<keyword evidence="3" id="KW-1185">Reference proteome</keyword>
<evidence type="ECO:0008006" key="4">
    <source>
        <dbReference type="Google" id="ProtNLM"/>
    </source>
</evidence>
<dbReference type="AlphaFoldDB" id="A0A1H2BQL4"/>
<dbReference type="EMBL" id="LT629779">
    <property type="protein sequence ID" value="SDT60337.1"/>
    <property type="molecule type" value="Genomic_DNA"/>
</dbReference>
<gene>
    <name evidence="2" type="ORF">SAMN04489743_3875</name>
</gene>
<evidence type="ECO:0000313" key="2">
    <source>
        <dbReference type="EMBL" id="SDT60337.1"/>
    </source>
</evidence>
<evidence type="ECO:0000313" key="3">
    <source>
        <dbReference type="Proteomes" id="UP000198751"/>
    </source>
</evidence>
<name>A0A1H2BQL4_9MICC</name>
<keyword evidence="1" id="KW-0732">Signal</keyword>
<feature type="chain" id="PRO_5009270267" description="Secreted protein" evidence="1">
    <location>
        <begin position="40"/>
        <end position="162"/>
    </location>
</feature>
<dbReference type="Proteomes" id="UP000198751">
    <property type="component" value="Chromosome I"/>
</dbReference>